<dbReference type="Gene3D" id="3.30.230.70">
    <property type="entry name" value="GHMP Kinase, N-terminal domain"/>
    <property type="match status" value="1"/>
</dbReference>
<comment type="similarity">
    <text evidence="3">Belongs to the RNase PH family.</text>
</comment>
<dbReference type="PANTHER" id="PTHR11953:SF0">
    <property type="entry name" value="EXOSOME COMPLEX COMPONENT RRP41"/>
    <property type="match status" value="1"/>
</dbReference>
<evidence type="ECO:0000313" key="10">
    <source>
        <dbReference type="EMBL" id="RKP01638.1"/>
    </source>
</evidence>
<reference evidence="11" key="1">
    <citation type="journal article" date="2018" name="Nat. Microbiol.">
        <title>Leveraging single-cell genomics to expand the fungal tree of life.</title>
        <authorList>
            <person name="Ahrendt S.R."/>
            <person name="Quandt C.A."/>
            <person name="Ciobanu D."/>
            <person name="Clum A."/>
            <person name="Salamov A."/>
            <person name="Andreopoulos B."/>
            <person name="Cheng J.F."/>
            <person name="Woyke T."/>
            <person name="Pelin A."/>
            <person name="Henrissat B."/>
            <person name="Reynolds N.K."/>
            <person name="Benny G.L."/>
            <person name="Smith M.E."/>
            <person name="James T.Y."/>
            <person name="Grigoriev I.V."/>
        </authorList>
    </citation>
    <scope>NUCLEOTIDE SEQUENCE [LARGE SCALE GENOMIC DNA]</scope>
    <source>
        <strain evidence="11">ATCC 52028</strain>
    </source>
</reference>
<dbReference type="InterPro" id="IPR027408">
    <property type="entry name" value="PNPase/RNase_PH_dom_sf"/>
</dbReference>
<dbReference type="InterPro" id="IPR050080">
    <property type="entry name" value="RNase_PH"/>
</dbReference>
<comment type="subcellular location">
    <subcellularLocation>
        <location evidence="1">Cytoplasm</location>
    </subcellularLocation>
    <subcellularLocation>
        <location evidence="2">Nucleus</location>
        <location evidence="2">Nucleolus</location>
    </subcellularLocation>
</comment>
<dbReference type="GO" id="GO:0000176">
    <property type="term" value="C:nuclear exosome (RNase complex)"/>
    <property type="evidence" value="ECO:0007669"/>
    <property type="project" value="TreeGrafter"/>
</dbReference>
<dbReference type="GO" id="GO:0071028">
    <property type="term" value="P:nuclear mRNA surveillance"/>
    <property type="evidence" value="ECO:0007669"/>
    <property type="project" value="TreeGrafter"/>
</dbReference>
<dbReference type="STRING" id="1555241.A0A4P9X8P0"/>
<feature type="domain" description="Exoribonuclease phosphorolytic" evidence="8">
    <location>
        <begin position="20"/>
        <end position="150"/>
    </location>
</feature>
<protein>
    <recommendedName>
        <fullName evidence="7">Ribosomal RNA-processing protein 41</fullName>
    </recommendedName>
</protein>
<dbReference type="EMBL" id="ML014165">
    <property type="protein sequence ID" value="RKP01638.1"/>
    <property type="molecule type" value="Genomic_DNA"/>
</dbReference>
<dbReference type="GO" id="GO:0016075">
    <property type="term" value="P:rRNA catabolic process"/>
    <property type="evidence" value="ECO:0007669"/>
    <property type="project" value="TreeGrafter"/>
</dbReference>
<dbReference type="PANTHER" id="PTHR11953">
    <property type="entry name" value="EXOSOME COMPLEX COMPONENT"/>
    <property type="match status" value="1"/>
</dbReference>
<evidence type="ECO:0000256" key="4">
    <source>
        <dbReference type="ARBA" id="ARBA00022490"/>
    </source>
</evidence>
<comment type="subunit">
    <text evidence="6">Component of the RNA exosome complex. Specifically part of the catalytically inactive RNA exosome core complex (Exo-9) which may associate with the catalytic subunits RRP6 and DIS3 in cytoplasmic- and nuclear-specific RNA exosome complex forms. Exo-9 is formed by a hexameric base ring of RNase PH domain-containing subunits and a cap ring consisting of CSL4, RRP4 and RRP40.</text>
</comment>
<evidence type="ECO:0000256" key="3">
    <source>
        <dbReference type="ARBA" id="ARBA00006678"/>
    </source>
</evidence>
<keyword evidence="4" id="KW-0963">Cytoplasm</keyword>
<dbReference type="InterPro" id="IPR015847">
    <property type="entry name" value="ExoRNase_PH_dom2"/>
</dbReference>
<sequence length="244" mass="26696">MRREIVSPEGFRQDGRRPEELRRSHFRTSLFQQVDGSAYVEQGNTQCLVTVSGPREPQMRSKSLPDRAVVTVEYAVAPFSAGERKGPLRTNRAHTEVAASLQATFEAAIMTTLFPRSEIMICVQMVQLDGSALATAINAVSLAIIDAGIPVTDYVTACSAGYIGSDPVLDLNYLEESAGMPQLTLALLPRTRKIVTMAMEQKLHLDHLEPTAEMCEEGCLQMYQQMNAYIASASKLATLITPSA</sequence>
<keyword evidence="5" id="KW-0271">Exosome</keyword>
<dbReference type="InterPro" id="IPR036345">
    <property type="entry name" value="ExoRNase_PH_dom2_sf"/>
</dbReference>
<dbReference type="OrthoDB" id="437922at2759"/>
<keyword evidence="11" id="KW-1185">Reference proteome</keyword>
<gene>
    <name evidence="10" type="ORF">CXG81DRAFT_29701</name>
</gene>
<evidence type="ECO:0000313" key="11">
    <source>
        <dbReference type="Proteomes" id="UP000274922"/>
    </source>
</evidence>
<dbReference type="Pfam" id="PF01138">
    <property type="entry name" value="RNase_PH"/>
    <property type="match status" value="1"/>
</dbReference>
<dbReference type="AlphaFoldDB" id="A0A4P9X8P0"/>
<dbReference type="GO" id="GO:0000177">
    <property type="term" value="C:cytoplasmic exosome (RNase complex)"/>
    <property type="evidence" value="ECO:0007669"/>
    <property type="project" value="TreeGrafter"/>
</dbReference>
<dbReference type="GO" id="GO:0071051">
    <property type="term" value="P:poly(A)-dependent snoRNA 3'-end processing"/>
    <property type="evidence" value="ECO:0007669"/>
    <property type="project" value="TreeGrafter"/>
</dbReference>
<dbReference type="GO" id="GO:0005730">
    <property type="term" value="C:nucleolus"/>
    <property type="evidence" value="ECO:0007669"/>
    <property type="project" value="UniProtKB-SubCell"/>
</dbReference>
<evidence type="ECO:0000256" key="6">
    <source>
        <dbReference type="ARBA" id="ARBA00063066"/>
    </source>
</evidence>
<dbReference type="FunFam" id="3.30.230.70:FF:000004">
    <property type="entry name" value="Exosome complex component Rrp41"/>
    <property type="match status" value="1"/>
</dbReference>
<organism evidence="10 11">
    <name type="scientific">Caulochytrium protostelioides</name>
    <dbReference type="NCBI Taxonomy" id="1555241"/>
    <lineage>
        <taxon>Eukaryota</taxon>
        <taxon>Fungi</taxon>
        <taxon>Fungi incertae sedis</taxon>
        <taxon>Chytridiomycota</taxon>
        <taxon>Chytridiomycota incertae sedis</taxon>
        <taxon>Chytridiomycetes</taxon>
        <taxon>Caulochytriales</taxon>
        <taxon>Caulochytriaceae</taxon>
        <taxon>Caulochytrium</taxon>
    </lineage>
</organism>
<evidence type="ECO:0000259" key="8">
    <source>
        <dbReference type="Pfam" id="PF01138"/>
    </source>
</evidence>
<feature type="domain" description="Exoribonuclease phosphorolytic" evidence="9">
    <location>
        <begin position="153"/>
        <end position="209"/>
    </location>
</feature>
<dbReference type="InterPro" id="IPR020568">
    <property type="entry name" value="Ribosomal_Su5_D2-typ_SF"/>
</dbReference>
<evidence type="ECO:0000256" key="2">
    <source>
        <dbReference type="ARBA" id="ARBA00004604"/>
    </source>
</evidence>
<proteinExistence type="inferred from homology"/>
<name>A0A4P9X8P0_9FUNG</name>
<dbReference type="CDD" id="cd11370">
    <property type="entry name" value="RNase_PH_RRP41"/>
    <property type="match status" value="1"/>
</dbReference>
<dbReference type="Proteomes" id="UP000274922">
    <property type="component" value="Unassembled WGS sequence"/>
</dbReference>
<dbReference type="InterPro" id="IPR001247">
    <property type="entry name" value="ExoRNase_PH_dom1"/>
</dbReference>
<dbReference type="GO" id="GO:0034475">
    <property type="term" value="P:U4 snRNA 3'-end processing"/>
    <property type="evidence" value="ECO:0007669"/>
    <property type="project" value="TreeGrafter"/>
</dbReference>
<evidence type="ECO:0000256" key="5">
    <source>
        <dbReference type="ARBA" id="ARBA00022835"/>
    </source>
</evidence>
<dbReference type="Pfam" id="PF03725">
    <property type="entry name" value="RNase_PH_C"/>
    <property type="match status" value="1"/>
</dbReference>
<dbReference type="SUPFAM" id="SSF55666">
    <property type="entry name" value="Ribonuclease PH domain 2-like"/>
    <property type="match status" value="1"/>
</dbReference>
<dbReference type="SUPFAM" id="SSF54211">
    <property type="entry name" value="Ribosomal protein S5 domain 2-like"/>
    <property type="match status" value="1"/>
</dbReference>
<evidence type="ECO:0000256" key="7">
    <source>
        <dbReference type="ARBA" id="ARBA00077929"/>
    </source>
</evidence>
<evidence type="ECO:0000256" key="1">
    <source>
        <dbReference type="ARBA" id="ARBA00004496"/>
    </source>
</evidence>
<dbReference type="GO" id="GO:0003723">
    <property type="term" value="F:RNA binding"/>
    <property type="evidence" value="ECO:0007669"/>
    <property type="project" value="TreeGrafter"/>
</dbReference>
<evidence type="ECO:0000259" key="9">
    <source>
        <dbReference type="Pfam" id="PF03725"/>
    </source>
</evidence>
<accession>A0A4P9X8P0</accession>